<dbReference type="HAMAP" id="MF_02033">
    <property type="entry name" value="FtsA"/>
    <property type="match status" value="1"/>
</dbReference>
<dbReference type="GO" id="GO:0043093">
    <property type="term" value="P:FtsZ-dependent cytokinesis"/>
    <property type="evidence" value="ECO:0007669"/>
    <property type="project" value="UniProtKB-UniRule"/>
</dbReference>
<keyword evidence="1 5" id="KW-1003">Cell membrane</keyword>
<gene>
    <name evidence="5 9" type="primary">ftsA</name>
    <name evidence="9" type="ORF">IHV25_07655</name>
</gene>
<reference evidence="9" key="1">
    <citation type="submission" date="2020-10" db="EMBL/GenBank/DDBJ databases">
        <title>Genome sequence of the unusual species of purple photosynthetic bacteria, Phaeovibrio sulfidiphilus DSM 23193, type strain.</title>
        <authorList>
            <person name="Kyndt J.A."/>
            <person name="Meyer T.E."/>
        </authorList>
    </citation>
    <scope>NUCLEOTIDE SEQUENCE</scope>
    <source>
        <strain evidence="9">DSM 23193</strain>
    </source>
</reference>
<dbReference type="Proteomes" id="UP000631034">
    <property type="component" value="Unassembled WGS sequence"/>
</dbReference>
<dbReference type="Pfam" id="PF14450">
    <property type="entry name" value="FtsA"/>
    <property type="match status" value="1"/>
</dbReference>
<dbReference type="InterPro" id="IPR003494">
    <property type="entry name" value="SHS2_FtsA"/>
</dbReference>
<evidence type="ECO:0000256" key="3">
    <source>
        <dbReference type="ARBA" id="ARBA00023136"/>
    </source>
</evidence>
<dbReference type="InterPro" id="IPR020823">
    <property type="entry name" value="Cell_div_FtsA"/>
</dbReference>
<dbReference type="GO" id="GO:0009898">
    <property type="term" value="C:cytoplasmic side of plasma membrane"/>
    <property type="evidence" value="ECO:0007669"/>
    <property type="project" value="UniProtKB-UniRule"/>
</dbReference>
<protein>
    <recommendedName>
        <fullName evidence="5 6">Cell division protein FtsA</fullName>
    </recommendedName>
</protein>
<evidence type="ECO:0000256" key="2">
    <source>
        <dbReference type="ARBA" id="ARBA00022618"/>
    </source>
</evidence>
<evidence type="ECO:0000313" key="10">
    <source>
        <dbReference type="Proteomes" id="UP000631034"/>
    </source>
</evidence>
<comment type="function">
    <text evidence="5 6">Cell division protein that is involved in the assembly of the Z ring. May serve as a membrane anchor for the Z ring.</text>
</comment>
<keyword evidence="2 5" id="KW-0132">Cell division</keyword>
<dbReference type="CDD" id="cd24048">
    <property type="entry name" value="ASKHA_NBD_FtsA"/>
    <property type="match status" value="1"/>
</dbReference>
<accession>A0A8J6YQM0</accession>
<dbReference type="SMART" id="SM00842">
    <property type="entry name" value="FtsA"/>
    <property type="match status" value="1"/>
</dbReference>
<dbReference type="Pfam" id="PF02491">
    <property type="entry name" value="SHS2_FTSA"/>
    <property type="match status" value="1"/>
</dbReference>
<evidence type="ECO:0000256" key="6">
    <source>
        <dbReference type="PIRNR" id="PIRNR003101"/>
    </source>
</evidence>
<dbReference type="InterPro" id="IPR050696">
    <property type="entry name" value="FtsA/MreB"/>
</dbReference>
<organism evidence="9 10">
    <name type="scientific">Phaeovibrio sulfidiphilus</name>
    <dbReference type="NCBI Taxonomy" id="1220600"/>
    <lineage>
        <taxon>Bacteria</taxon>
        <taxon>Pseudomonadati</taxon>
        <taxon>Pseudomonadota</taxon>
        <taxon>Alphaproteobacteria</taxon>
        <taxon>Rhodospirillales</taxon>
        <taxon>Rhodospirillaceae</taxon>
        <taxon>Phaeovibrio</taxon>
    </lineage>
</organism>
<dbReference type="PANTHER" id="PTHR32432:SF4">
    <property type="entry name" value="CELL DIVISION PROTEIN FTSA"/>
    <property type="match status" value="1"/>
</dbReference>
<keyword evidence="10" id="KW-1185">Reference proteome</keyword>
<comment type="subunit">
    <text evidence="5">Self-interacts. Interacts with FtsZ.</text>
</comment>
<evidence type="ECO:0000256" key="4">
    <source>
        <dbReference type="ARBA" id="ARBA00023306"/>
    </source>
</evidence>
<dbReference type="AlphaFoldDB" id="A0A8J6YQM0"/>
<dbReference type="NCBIfam" id="TIGR01174">
    <property type="entry name" value="ftsA"/>
    <property type="match status" value="1"/>
</dbReference>
<dbReference type="InterPro" id="IPR043129">
    <property type="entry name" value="ATPase_NBD"/>
</dbReference>
<feature type="domain" description="SHS2" evidence="8">
    <location>
        <begin position="33"/>
        <end position="218"/>
    </location>
</feature>
<proteinExistence type="inferred from homology"/>
<evidence type="ECO:0000256" key="1">
    <source>
        <dbReference type="ARBA" id="ARBA00022475"/>
    </source>
</evidence>
<comment type="caution">
    <text evidence="9">The sequence shown here is derived from an EMBL/GenBank/DDBJ whole genome shotgun (WGS) entry which is preliminary data.</text>
</comment>
<evidence type="ECO:0000313" key="9">
    <source>
        <dbReference type="EMBL" id="MBE1237522.1"/>
    </source>
</evidence>
<dbReference type="RefSeq" id="WP_192534530.1">
    <property type="nucleotide sequence ID" value="NZ_JACZHT010000005.1"/>
</dbReference>
<dbReference type="SUPFAM" id="SSF53067">
    <property type="entry name" value="Actin-like ATPase domain"/>
    <property type="match status" value="2"/>
</dbReference>
<evidence type="ECO:0000256" key="7">
    <source>
        <dbReference type="SAM" id="MobiDB-lite"/>
    </source>
</evidence>
<feature type="compositionally biased region" description="Basic and acidic residues" evidence="7">
    <location>
        <begin position="1"/>
        <end position="13"/>
    </location>
</feature>
<evidence type="ECO:0000259" key="8">
    <source>
        <dbReference type="SMART" id="SM00842"/>
    </source>
</evidence>
<feature type="region of interest" description="Disordered" evidence="7">
    <location>
        <begin position="1"/>
        <end position="24"/>
    </location>
</feature>
<sequence length="439" mass="47453">MIMMRARDQDRSLSPDPLWPQGQDRWRGRERTVGVLDVGTTKIVCLIARLEPAGPRVIGAGHHRADGVRAGQVSNMDDLEHAVRSCVAVAETMAQTRLENVFVNLSGGNPHSTLVELELDMDGRLVRPSDLAKLQEFGREHVSAPGRDIVHGQNLSYAIDGGSGVLDPVGSYAQTLGATMHLVTFRSGPLRNLSTVIGRCHLGVEGRLLTPFASALACLSDEERAAGATLIDLGGGVTSIAVFADSRPVYAGAVPLGAQHITTDLMQGLNTPFAVAERLKVMYGTCLCSPSDARDRLRIPQMGGESEEVCVDVPRSMLAQIIHPRIEEILEMVRDKLEKPGISSLGTRLVALTGGGSQLQGVRDLAEAILERPVHLRHPIRFRGQAETAFGPAFATANGLLRYAARPTLYTHSDFPETLEETAPPGMFGKLSLWLRENF</sequence>
<evidence type="ECO:0000256" key="5">
    <source>
        <dbReference type="HAMAP-Rule" id="MF_02033"/>
    </source>
</evidence>
<keyword evidence="3 5" id="KW-0472">Membrane</keyword>
<dbReference type="PIRSF" id="PIRSF003101">
    <property type="entry name" value="FtsA"/>
    <property type="match status" value="1"/>
</dbReference>
<comment type="similarity">
    <text evidence="5 6">Belongs to the FtsA/MreB family.</text>
</comment>
<dbReference type="Gene3D" id="3.30.420.40">
    <property type="match status" value="1"/>
</dbReference>
<comment type="subcellular location">
    <subcellularLocation>
        <location evidence="5">Cell membrane</location>
        <topology evidence="5">Peripheral membrane protein</topology>
        <orientation evidence="5">Cytoplasmic side</orientation>
    </subcellularLocation>
    <text evidence="5">Localizes to the Z ring in an FtsZ-dependent manner. Targeted to the membrane through a conserved C-terminal amphipathic helix.</text>
</comment>
<dbReference type="PANTHER" id="PTHR32432">
    <property type="entry name" value="CELL DIVISION PROTEIN FTSA-RELATED"/>
    <property type="match status" value="1"/>
</dbReference>
<name>A0A8J6YQM0_9PROT</name>
<dbReference type="GO" id="GO:0032153">
    <property type="term" value="C:cell division site"/>
    <property type="evidence" value="ECO:0007669"/>
    <property type="project" value="UniProtKB-UniRule"/>
</dbReference>
<dbReference type="EMBL" id="JACZHT010000005">
    <property type="protein sequence ID" value="MBE1237522.1"/>
    <property type="molecule type" value="Genomic_DNA"/>
</dbReference>
<keyword evidence="4 5" id="KW-0131">Cell cycle</keyword>